<protein>
    <submittedName>
        <fullName evidence="1">Uncharacterized protein</fullName>
    </submittedName>
</protein>
<name>A0A2J7PMA0_9NEOP</name>
<reference evidence="1 2" key="1">
    <citation type="submission" date="2017-12" db="EMBL/GenBank/DDBJ databases">
        <title>Hemimetabolous genomes reveal molecular basis of termite eusociality.</title>
        <authorList>
            <person name="Harrison M.C."/>
            <person name="Jongepier E."/>
            <person name="Robertson H.M."/>
            <person name="Arning N."/>
            <person name="Bitard-Feildel T."/>
            <person name="Chao H."/>
            <person name="Childers C.P."/>
            <person name="Dinh H."/>
            <person name="Doddapaneni H."/>
            <person name="Dugan S."/>
            <person name="Gowin J."/>
            <person name="Greiner C."/>
            <person name="Han Y."/>
            <person name="Hu H."/>
            <person name="Hughes D.S.T."/>
            <person name="Huylmans A.-K."/>
            <person name="Kemena C."/>
            <person name="Kremer L.P.M."/>
            <person name="Lee S.L."/>
            <person name="Lopez-Ezquerra A."/>
            <person name="Mallet L."/>
            <person name="Monroy-Kuhn J.M."/>
            <person name="Moser A."/>
            <person name="Murali S.C."/>
            <person name="Muzny D.M."/>
            <person name="Otani S."/>
            <person name="Piulachs M.-D."/>
            <person name="Poelchau M."/>
            <person name="Qu J."/>
            <person name="Schaub F."/>
            <person name="Wada-Katsumata A."/>
            <person name="Worley K.C."/>
            <person name="Xie Q."/>
            <person name="Ylla G."/>
            <person name="Poulsen M."/>
            <person name="Gibbs R.A."/>
            <person name="Schal C."/>
            <person name="Richards S."/>
            <person name="Belles X."/>
            <person name="Korb J."/>
            <person name="Bornberg-Bauer E."/>
        </authorList>
    </citation>
    <scope>NUCLEOTIDE SEQUENCE [LARGE SCALE GENOMIC DNA]</scope>
    <source>
        <tissue evidence="1">Whole body</tissue>
    </source>
</reference>
<gene>
    <name evidence="1" type="ORF">B7P43_G00370</name>
</gene>
<keyword evidence="2" id="KW-1185">Reference proteome</keyword>
<dbReference type="EMBL" id="NEVH01024418">
    <property type="protein sequence ID" value="PNF17465.1"/>
    <property type="molecule type" value="Genomic_DNA"/>
</dbReference>
<dbReference type="InParanoid" id="A0A2J7PMA0"/>
<dbReference type="AlphaFoldDB" id="A0A2J7PMA0"/>
<sequence length="93" mass="10572">MSCQMGTVMDCKGTEAADALLTNSSSITKESLEVEQICKHTYETILMITDYDSVSFQRTYPSVFLQKLVWLNQWSASVNMILISNYNNSKLVY</sequence>
<dbReference type="Proteomes" id="UP000235965">
    <property type="component" value="Unassembled WGS sequence"/>
</dbReference>
<organism evidence="1 2">
    <name type="scientific">Cryptotermes secundus</name>
    <dbReference type="NCBI Taxonomy" id="105785"/>
    <lineage>
        <taxon>Eukaryota</taxon>
        <taxon>Metazoa</taxon>
        <taxon>Ecdysozoa</taxon>
        <taxon>Arthropoda</taxon>
        <taxon>Hexapoda</taxon>
        <taxon>Insecta</taxon>
        <taxon>Pterygota</taxon>
        <taxon>Neoptera</taxon>
        <taxon>Polyneoptera</taxon>
        <taxon>Dictyoptera</taxon>
        <taxon>Blattodea</taxon>
        <taxon>Blattoidea</taxon>
        <taxon>Termitoidae</taxon>
        <taxon>Kalotermitidae</taxon>
        <taxon>Cryptotermitinae</taxon>
        <taxon>Cryptotermes</taxon>
    </lineage>
</organism>
<accession>A0A2J7PMA0</accession>
<proteinExistence type="predicted"/>
<comment type="caution">
    <text evidence="1">The sequence shown here is derived from an EMBL/GenBank/DDBJ whole genome shotgun (WGS) entry which is preliminary data.</text>
</comment>
<evidence type="ECO:0000313" key="1">
    <source>
        <dbReference type="EMBL" id="PNF17465.1"/>
    </source>
</evidence>
<evidence type="ECO:0000313" key="2">
    <source>
        <dbReference type="Proteomes" id="UP000235965"/>
    </source>
</evidence>